<dbReference type="RefSeq" id="WP_194562208.1">
    <property type="nucleotide sequence ID" value="NZ_JADKPV010000001.1"/>
</dbReference>
<comment type="caution">
    <text evidence="1">The sequence shown here is derived from an EMBL/GenBank/DDBJ whole genome shotgun (WGS) entry which is preliminary data.</text>
</comment>
<dbReference type="AlphaFoldDB" id="A0A8J7KH97"/>
<dbReference type="InterPro" id="IPR019718">
    <property type="entry name" value="DUF2602"/>
</dbReference>
<evidence type="ECO:0000313" key="2">
    <source>
        <dbReference type="Proteomes" id="UP000622653"/>
    </source>
</evidence>
<dbReference type="Proteomes" id="UP000622653">
    <property type="component" value="Unassembled WGS sequence"/>
</dbReference>
<evidence type="ECO:0000313" key="1">
    <source>
        <dbReference type="EMBL" id="MBF4500788.1"/>
    </source>
</evidence>
<gene>
    <name evidence="1" type="ORF">IRY55_05360</name>
</gene>
<dbReference type="GO" id="GO:0008270">
    <property type="term" value="F:zinc ion binding"/>
    <property type="evidence" value="ECO:0007669"/>
    <property type="project" value="UniProtKB-KW"/>
</dbReference>
<dbReference type="Pfam" id="PF10782">
    <property type="entry name" value="zf-C2HCIx2C"/>
    <property type="match status" value="1"/>
</dbReference>
<accession>A0A8J7KH97</accession>
<organism evidence="1 2">
    <name type="scientific">Savagea serpentis</name>
    <dbReference type="NCBI Taxonomy" id="2785297"/>
    <lineage>
        <taxon>Bacteria</taxon>
        <taxon>Bacillati</taxon>
        <taxon>Bacillota</taxon>
        <taxon>Bacilli</taxon>
        <taxon>Bacillales</taxon>
        <taxon>Caryophanaceae</taxon>
        <taxon>Savagea</taxon>
    </lineage>
</organism>
<proteinExistence type="predicted"/>
<keyword evidence="2" id="KW-1185">Reference proteome</keyword>
<reference evidence="1" key="1">
    <citation type="submission" date="2020-11" db="EMBL/GenBank/DDBJ databases">
        <title>Multidrug resistant novel bacterium Savagea serpentis sp. nov., isolated from the scats of a vine snake (Ahaetulla nasuta).</title>
        <authorList>
            <person name="Venkata Ramana V."/>
            <person name="Vikas Patil S."/>
            <person name="Yogita Lugani V."/>
        </authorList>
    </citation>
    <scope>NUCLEOTIDE SEQUENCE</scope>
    <source>
        <strain evidence="1">SN6</strain>
    </source>
</reference>
<name>A0A8J7KH97_9BACL</name>
<sequence>MERKQLIREIDEMTDTYCEGCLVKQSLTKERSKTNAHRFCITQCSIGLRIQRMGEVMMQDSKKG</sequence>
<keyword evidence="1" id="KW-0863">Zinc-finger</keyword>
<keyword evidence="1" id="KW-0862">Zinc</keyword>
<keyword evidence="1" id="KW-0479">Metal-binding</keyword>
<dbReference type="EMBL" id="JADKPV010000001">
    <property type="protein sequence ID" value="MBF4500788.1"/>
    <property type="molecule type" value="Genomic_DNA"/>
</dbReference>
<protein>
    <submittedName>
        <fullName evidence="1">Zinc-finger domain-containing protein</fullName>
    </submittedName>
</protein>